<dbReference type="InterPro" id="IPR010836">
    <property type="entry name" value="SapC"/>
</dbReference>
<protein>
    <recommendedName>
        <fullName evidence="3">Peptidase</fullName>
    </recommendedName>
</protein>
<accession>A0A7Y9U3X3</accession>
<keyword evidence="2" id="KW-1185">Reference proteome</keyword>
<evidence type="ECO:0000313" key="1">
    <source>
        <dbReference type="EMBL" id="NYG31333.1"/>
    </source>
</evidence>
<dbReference type="EMBL" id="JACCFH010000001">
    <property type="protein sequence ID" value="NYG31333.1"/>
    <property type="molecule type" value="Genomic_DNA"/>
</dbReference>
<dbReference type="RefSeq" id="WP_179632334.1">
    <property type="nucleotide sequence ID" value="NZ_CAXYYM010000110.1"/>
</dbReference>
<gene>
    <name evidence="1" type="ORF">BDD16_000319</name>
</gene>
<dbReference type="AlphaFoldDB" id="A0A7Y9U3X3"/>
<sequence length="245" mass="26506">MNPSPSVLYRQPVVVTREQHAGHRVAPVRDWRVAQGLNAVPVTAIEFIEAAREFPIAFVPAGQDAQGRVQVSPVVLLGLREGENLFVGPAGEWQATYLPAFLRRYPFAYAATDEGTLNLVVDAAWPGFGGASGDEVLDAAGEPTPVLQAVLQLLDNFERETVRTRVLCDRLVALDLLRGGEIQGALPDGQPLSAGGFYMIDEARLATLPDEAVIELHRLGLLGLIHAHRVSMGHVQTLARRLGVQ</sequence>
<dbReference type="Pfam" id="PF07277">
    <property type="entry name" value="SapC"/>
    <property type="match status" value="1"/>
</dbReference>
<dbReference type="Proteomes" id="UP000518288">
    <property type="component" value="Unassembled WGS sequence"/>
</dbReference>
<name>A0A7Y9U3X3_9BURK</name>
<comment type="caution">
    <text evidence="1">The sequence shown here is derived from an EMBL/GenBank/DDBJ whole genome shotgun (WGS) entry which is preliminary data.</text>
</comment>
<organism evidence="1 2">
    <name type="scientific">Sphaerotilus montanus</name>
    <dbReference type="NCBI Taxonomy" id="522889"/>
    <lineage>
        <taxon>Bacteria</taxon>
        <taxon>Pseudomonadati</taxon>
        <taxon>Pseudomonadota</taxon>
        <taxon>Betaproteobacteria</taxon>
        <taxon>Burkholderiales</taxon>
        <taxon>Sphaerotilaceae</taxon>
        <taxon>Sphaerotilus</taxon>
    </lineage>
</organism>
<evidence type="ECO:0000313" key="2">
    <source>
        <dbReference type="Proteomes" id="UP000518288"/>
    </source>
</evidence>
<proteinExistence type="predicted"/>
<evidence type="ECO:0008006" key="3">
    <source>
        <dbReference type="Google" id="ProtNLM"/>
    </source>
</evidence>
<reference evidence="1 2" key="1">
    <citation type="submission" date="2020-07" db="EMBL/GenBank/DDBJ databases">
        <title>Genomic Encyclopedia of Archaeal and Bacterial Type Strains, Phase II (KMG-II): from individual species to whole genera.</title>
        <authorList>
            <person name="Goeker M."/>
        </authorList>
    </citation>
    <scope>NUCLEOTIDE SEQUENCE [LARGE SCALE GENOMIC DNA]</scope>
    <source>
        <strain evidence="1 2">DSM 21226</strain>
    </source>
</reference>